<evidence type="ECO:0000313" key="2">
    <source>
        <dbReference type="EMBL" id="JAD36858.1"/>
    </source>
</evidence>
<sequence>MRPQPLPSAAAPVRQPWQTTGA</sequence>
<proteinExistence type="predicted"/>
<accession>A0A0A8ZGP4</accession>
<reference evidence="2" key="1">
    <citation type="submission" date="2014-09" db="EMBL/GenBank/DDBJ databases">
        <authorList>
            <person name="Magalhaes I.L.F."/>
            <person name="Oliveira U."/>
            <person name="Santos F.R."/>
            <person name="Vidigal T.H.D.A."/>
            <person name="Brescovit A.D."/>
            <person name="Santos A.J."/>
        </authorList>
    </citation>
    <scope>NUCLEOTIDE SEQUENCE</scope>
    <source>
        <tissue evidence="2">Shoot tissue taken approximately 20 cm above the soil surface</tissue>
    </source>
</reference>
<feature type="region of interest" description="Disordered" evidence="1">
    <location>
        <begin position="1"/>
        <end position="22"/>
    </location>
</feature>
<evidence type="ECO:0000256" key="1">
    <source>
        <dbReference type="SAM" id="MobiDB-lite"/>
    </source>
</evidence>
<organism evidence="2">
    <name type="scientific">Arundo donax</name>
    <name type="common">Giant reed</name>
    <name type="synonym">Donax arundinaceus</name>
    <dbReference type="NCBI Taxonomy" id="35708"/>
    <lineage>
        <taxon>Eukaryota</taxon>
        <taxon>Viridiplantae</taxon>
        <taxon>Streptophyta</taxon>
        <taxon>Embryophyta</taxon>
        <taxon>Tracheophyta</taxon>
        <taxon>Spermatophyta</taxon>
        <taxon>Magnoliopsida</taxon>
        <taxon>Liliopsida</taxon>
        <taxon>Poales</taxon>
        <taxon>Poaceae</taxon>
        <taxon>PACMAD clade</taxon>
        <taxon>Arundinoideae</taxon>
        <taxon>Arundineae</taxon>
        <taxon>Arundo</taxon>
    </lineage>
</organism>
<reference evidence="2" key="2">
    <citation type="journal article" date="2015" name="Data Brief">
        <title>Shoot transcriptome of the giant reed, Arundo donax.</title>
        <authorList>
            <person name="Barrero R.A."/>
            <person name="Guerrero F.D."/>
            <person name="Moolhuijzen P."/>
            <person name="Goolsby J.A."/>
            <person name="Tidwell J."/>
            <person name="Bellgard S.E."/>
            <person name="Bellgard M.I."/>
        </authorList>
    </citation>
    <scope>NUCLEOTIDE SEQUENCE</scope>
    <source>
        <tissue evidence="2">Shoot tissue taken approximately 20 cm above the soil surface</tissue>
    </source>
</reference>
<name>A0A0A8ZGP4_ARUDO</name>
<dbReference type="AlphaFoldDB" id="A0A0A8ZGP4"/>
<dbReference type="EMBL" id="GBRH01261037">
    <property type="protein sequence ID" value="JAD36858.1"/>
    <property type="molecule type" value="Transcribed_RNA"/>
</dbReference>
<protein>
    <submittedName>
        <fullName evidence="2">Uncharacterized protein</fullName>
    </submittedName>
</protein>